<dbReference type="Proteomes" id="UP000325579">
    <property type="component" value="Unassembled WGS sequence"/>
</dbReference>
<feature type="region of interest" description="Disordered" evidence="1">
    <location>
        <begin position="186"/>
        <end position="206"/>
    </location>
</feature>
<evidence type="ECO:0000313" key="3">
    <source>
        <dbReference type="Proteomes" id="UP000325579"/>
    </source>
</evidence>
<dbReference type="AlphaFoldDB" id="A0A5N7DQF1"/>
<evidence type="ECO:0000313" key="2">
    <source>
        <dbReference type="EMBL" id="KAE8408269.1"/>
    </source>
</evidence>
<protein>
    <submittedName>
        <fullName evidence="2">Uncharacterized protein</fullName>
    </submittedName>
</protein>
<evidence type="ECO:0000256" key="1">
    <source>
        <dbReference type="SAM" id="MobiDB-lite"/>
    </source>
</evidence>
<organism evidence="2 3">
    <name type="scientific">Aspergillus pseudonomiae</name>
    <dbReference type="NCBI Taxonomy" id="1506151"/>
    <lineage>
        <taxon>Eukaryota</taxon>
        <taxon>Fungi</taxon>
        <taxon>Dikarya</taxon>
        <taxon>Ascomycota</taxon>
        <taxon>Pezizomycotina</taxon>
        <taxon>Eurotiomycetes</taxon>
        <taxon>Eurotiomycetidae</taxon>
        <taxon>Eurotiales</taxon>
        <taxon>Aspergillaceae</taxon>
        <taxon>Aspergillus</taxon>
        <taxon>Aspergillus subgen. Circumdati</taxon>
    </lineage>
</organism>
<proteinExistence type="predicted"/>
<sequence>MGKPSGEAHSVFWGILSAFWTQERINEWKQQHYRRRKNRSVPKPVDTVPNAHRLWGRGRFAFQPVNLSEDQKSLTLHFFWLPTRKFAKRMSISTQPSLPPALESGPKHAKLFDCLSEMKICSGHEITMTTDDPLNKPYEALTDYHIEIVQPLARRLLELPLVESLMGPDWDHGYLGVTFHDIYGTSPNARDSESTRRNKWSRRCGR</sequence>
<dbReference type="GeneID" id="43665629"/>
<name>A0A5N7DQF1_9EURO</name>
<gene>
    <name evidence="2" type="ORF">BDV37DRAFT_239270</name>
</gene>
<dbReference type="OrthoDB" id="5416097at2759"/>
<reference evidence="2 3" key="1">
    <citation type="submission" date="2019-04" db="EMBL/GenBank/DDBJ databases">
        <authorList>
            <consortium name="DOE Joint Genome Institute"/>
            <person name="Mondo S."/>
            <person name="Kjaerbolling I."/>
            <person name="Vesth T."/>
            <person name="Frisvad J.C."/>
            <person name="Nybo J.L."/>
            <person name="Theobald S."/>
            <person name="Kildgaard S."/>
            <person name="Isbrandt T."/>
            <person name="Kuo A."/>
            <person name="Sato A."/>
            <person name="Lyhne E.K."/>
            <person name="Kogle M.E."/>
            <person name="Wiebenga A."/>
            <person name="Kun R.S."/>
            <person name="Lubbers R.J."/>
            <person name="Makela M.R."/>
            <person name="Barry K."/>
            <person name="Chovatia M."/>
            <person name="Clum A."/>
            <person name="Daum C."/>
            <person name="Haridas S."/>
            <person name="He G."/>
            <person name="LaButti K."/>
            <person name="Lipzen A."/>
            <person name="Riley R."/>
            <person name="Salamov A."/>
            <person name="Simmons B.A."/>
            <person name="Magnuson J.K."/>
            <person name="Henrissat B."/>
            <person name="Mortensen U.H."/>
            <person name="Larsen T.O."/>
            <person name="Devries R.P."/>
            <person name="Grigoriev I.V."/>
            <person name="Machida M."/>
            <person name="Baker S.E."/>
            <person name="Andersen M.R."/>
            <person name="Cantor M.N."/>
            <person name="Hua S.X."/>
        </authorList>
    </citation>
    <scope>NUCLEOTIDE SEQUENCE [LARGE SCALE GENOMIC DNA]</scope>
    <source>
        <strain evidence="2 3">CBS 119388</strain>
    </source>
</reference>
<feature type="compositionally biased region" description="Basic residues" evidence="1">
    <location>
        <begin position="197"/>
        <end position="206"/>
    </location>
</feature>
<accession>A0A5N7DQF1</accession>
<dbReference type="RefSeq" id="XP_031945588.1">
    <property type="nucleotide sequence ID" value="XM_032080938.1"/>
</dbReference>
<keyword evidence="3" id="KW-1185">Reference proteome</keyword>
<dbReference type="EMBL" id="ML736744">
    <property type="protein sequence ID" value="KAE8408269.1"/>
    <property type="molecule type" value="Genomic_DNA"/>
</dbReference>